<dbReference type="GO" id="GO:0034477">
    <property type="term" value="P:U6 snRNA 3'-end processing"/>
    <property type="evidence" value="ECO:0007669"/>
    <property type="project" value="InterPro"/>
</dbReference>
<dbReference type="OrthoDB" id="49151at2759"/>
<dbReference type="AlphaFoldDB" id="A0A8H3TY18"/>
<dbReference type="Proteomes" id="UP000620104">
    <property type="component" value="Unassembled WGS sequence"/>
</dbReference>
<feature type="region of interest" description="Disordered" evidence="7">
    <location>
        <begin position="1"/>
        <end position="40"/>
    </location>
</feature>
<protein>
    <recommendedName>
        <fullName evidence="5">U6 snRNA phosphodiesterase 1</fullName>
    </recommendedName>
    <alternativeName>
        <fullName evidence="6">3'-5' RNA exonuclease USB1</fullName>
    </alternativeName>
</protein>
<accession>A0A8H3TY18</accession>
<dbReference type="PANTHER" id="PTHR13522">
    <property type="entry name" value="U6 SNRNA PHOSPHODIESTERASE 1"/>
    <property type="match status" value="1"/>
</dbReference>
<dbReference type="GO" id="GO:0005634">
    <property type="term" value="C:nucleus"/>
    <property type="evidence" value="ECO:0007669"/>
    <property type="project" value="TreeGrafter"/>
</dbReference>
<sequence>MDLAGYASSDDNQPKAKAAAPKRKSDTSQPAPGKRLKQLPKLSAGFQTAPIDDPSLHQGRARSRRWIEGDWNAHVFLKLKISARLRSVLNDIVKYAQEELVDSGCPYTIHTLYDAVELDEATQSTSDRSSSGRATQKDLHISLSHPLPLRSHQIPDFLQHLKVQLSSAKHPDVRPFRLGLDCRVVKYRNGIARAAANSSGRIDAASESDQEGFEDEYLEDAAAVVQDGAGNLLENFGNSGVGKGGRAFLALRVRAGHGELERIQSQILDPFLRLLHLPTYHSNPEFHTSFAWVLVPVPSADSPSGTDAVKDPFTDEMLASLQEKFGKAILDAQPKGGWQVDVIGTKIGKAYRDFALSSNMV</sequence>
<keyword evidence="4" id="KW-0539">Nucleus</keyword>
<reference evidence="8" key="1">
    <citation type="submission" date="2020-07" db="EMBL/GenBank/DDBJ databases">
        <title>Draft Genome Sequence of a Deep-Sea Yeast, Naganishia (Cryptococcus) liquefaciens strain N6.</title>
        <authorList>
            <person name="Han Y.W."/>
            <person name="Kajitani R."/>
            <person name="Morimoto H."/>
            <person name="Parhat M."/>
            <person name="Tsubouchi H."/>
            <person name="Bakenova O."/>
            <person name="Ogata M."/>
            <person name="Argunhan B."/>
            <person name="Aoki R."/>
            <person name="Kajiwara S."/>
            <person name="Itoh T."/>
            <person name="Iwasaki H."/>
        </authorList>
    </citation>
    <scope>NUCLEOTIDE SEQUENCE</scope>
    <source>
        <strain evidence="8">N6</strain>
    </source>
</reference>
<keyword evidence="1" id="KW-0540">Nuclease</keyword>
<evidence type="ECO:0000256" key="7">
    <source>
        <dbReference type="SAM" id="MobiDB-lite"/>
    </source>
</evidence>
<dbReference type="Pfam" id="PF09749">
    <property type="entry name" value="HVSL"/>
    <property type="match status" value="1"/>
</dbReference>
<dbReference type="GO" id="GO:0000175">
    <property type="term" value="F:3'-5'-RNA exonuclease activity"/>
    <property type="evidence" value="ECO:0007669"/>
    <property type="project" value="TreeGrafter"/>
</dbReference>
<comment type="caution">
    <text evidence="8">The sequence shown here is derived from an EMBL/GenBank/DDBJ whole genome shotgun (WGS) entry which is preliminary data.</text>
</comment>
<keyword evidence="3" id="KW-0456">Lyase</keyword>
<evidence type="ECO:0000256" key="5">
    <source>
        <dbReference type="ARBA" id="ARBA00029543"/>
    </source>
</evidence>
<evidence type="ECO:0000313" key="9">
    <source>
        <dbReference type="Proteomes" id="UP000620104"/>
    </source>
</evidence>
<keyword evidence="9" id="KW-1185">Reference proteome</keyword>
<evidence type="ECO:0000256" key="6">
    <source>
        <dbReference type="ARBA" id="ARBA00030030"/>
    </source>
</evidence>
<dbReference type="EMBL" id="BLZA01000049">
    <property type="protein sequence ID" value="GHJ89701.1"/>
    <property type="molecule type" value="Genomic_DNA"/>
</dbReference>
<organism evidence="8 9">
    <name type="scientific">Naganishia liquefaciens</name>
    <dbReference type="NCBI Taxonomy" id="104408"/>
    <lineage>
        <taxon>Eukaryota</taxon>
        <taxon>Fungi</taxon>
        <taxon>Dikarya</taxon>
        <taxon>Basidiomycota</taxon>
        <taxon>Agaricomycotina</taxon>
        <taxon>Tremellomycetes</taxon>
        <taxon>Filobasidiales</taxon>
        <taxon>Filobasidiaceae</taxon>
        <taxon>Naganishia</taxon>
    </lineage>
</organism>
<gene>
    <name evidence="8" type="ORF">NliqN6_6103</name>
</gene>
<dbReference type="InterPro" id="IPR027521">
    <property type="entry name" value="Usb1"/>
</dbReference>
<evidence type="ECO:0000256" key="4">
    <source>
        <dbReference type="ARBA" id="ARBA00023242"/>
    </source>
</evidence>
<dbReference type="GO" id="GO:0016829">
    <property type="term" value="F:lyase activity"/>
    <property type="evidence" value="ECO:0007669"/>
    <property type="project" value="UniProtKB-KW"/>
</dbReference>
<evidence type="ECO:0000313" key="8">
    <source>
        <dbReference type="EMBL" id="GHJ89701.1"/>
    </source>
</evidence>
<dbReference type="PANTHER" id="PTHR13522:SF3">
    <property type="entry name" value="U6 SNRNA PHOSPHODIESTERASE 1"/>
    <property type="match status" value="1"/>
</dbReference>
<proteinExistence type="predicted"/>
<keyword evidence="2" id="KW-0378">Hydrolase</keyword>
<evidence type="ECO:0000256" key="1">
    <source>
        <dbReference type="ARBA" id="ARBA00022722"/>
    </source>
</evidence>
<evidence type="ECO:0000256" key="2">
    <source>
        <dbReference type="ARBA" id="ARBA00022801"/>
    </source>
</evidence>
<dbReference type="Gene3D" id="3.90.1140.10">
    <property type="entry name" value="Cyclic phosphodiesterase"/>
    <property type="match status" value="1"/>
</dbReference>
<name>A0A8H3TY18_9TREE</name>
<evidence type="ECO:0000256" key="3">
    <source>
        <dbReference type="ARBA" id="ARBA00023239"/>
    </source>
</evidence>